<feature type="compositionally biased region" description="Low complexity" evidence="1">
    <location>
        <begin position="123"/>
        <end position="152"/>
    </location>
</feature>
<dbReference type="AlphaFoldDB" id="V9HZD3"/>
<reference evidence="3" key="1">
    <citation type="submission" date="2010-09" db="EMBL/GenBank/DDBJ databases">
        <title>A piggyBac-like transposase gene from Fenneropenaeus chinensis.</title>
        <authorList>
            <person name="Zhang J.Q."/>
            <person name="Xiang J.H."/>
        </authorList>
    </citation>
    <scope>NUCLEOTIDE SEQUENCE</scope>
</reference>
<organism evidence="3">
    <name type="scientific">Penaeus chinensis</name>
    <name type="common">Fleshy prawn</name>
    <name type="synonym">Fenneropenaeus chinensis</name>
    <dbReference type="NCBI Taxonomy" id="139456"/>
    <lineage>
        <taxon>Eukaryota</taxon>
        <taxon>Metazoa</taxon>
        <taxon>Ecdysozoa</taxon>
        <taxon>Arthropoda</taxon>
        <taxon>Crustacea</taxon>
        <taxon>Multicrustacea</taxon>
        <taxon>Malacostraca</taxon>
        <taxon>Eumalacostraca</taxon>
        <taxon>Eucarida</taxon>
        <taxon>Decapoda</taxon>
        <taxon>Dendrobranchiata</taxon>
        <taxon>Penaeoidea</taxon>
        <taxon>Penaeidae</taxon>
        <taxon>Penaeus</taxon>
    </lineage>
</organism>
<name>V9HZD3_PENCE</name>
<dbReference type="OrthoDB" id="6369813at2759"/>
<dbReference type="EMBL" id="HQ316178">
    <property type="protein sequence ID" value="ADU33112.1"/>
    <property type="molecule type" value="mRNA"/>
</dbReference>
<dbReference type="InterPro" id="IPR029526">
    <property type="entry name" value="PGBD"/>
</dbReference>
<proteinExistence type="evidence at transcript level"/>
<feature type="compositionally biased region" description="Polar residues" evidence="1">
    <location>
        <begin position="84"/>
        <end position="104"/>
    </location>
</feature>
<accession>V9HZD3</accession>
<dbReference type="Pfam" id="PF13843">
    <property type="entry name" value="DDE_Tnp_1_7"/>
    <property type="match status" value="1"/>
</dbReference>
<evidence type="ECO:0000256" key="1">
    <source>
        <dbReference type="SAM" id="MobiDB-lite"/>
    </source>
</evidence>
<dbReference type="PANTHER" id="PTHR46599:SF6">
    <property type="entry name" value="DUAL SPECIFICITY PHOSPHATASE 26"/>
    <property type="match status" value="1"/>
</dbReference>
<feature type="domain" description="PiggyBac transposable element-derived protein" evidence="2">
    <location>
        <begin position="239"/>
        <end position="596"/>
    </location>
</feature>
<evidence type="ECO:0000313" key="3">
    <source>
        <dbReference type="EMBL" id="ADU33112.1"/>
    </source>
</evidence>
<protein>
    <submittedName>
        <fullName evidence="3">Transposase</fullName>
    </submittedName>
</protein>
<dbReference type="PANTHER" id="PTHR46599">
    <property type="entry name" value="PIGGYBAC TRANSPOSABLE ELEMENT-DERIVED PROTEIN 4"/>
    <property type="match status" value="1"/>
</dbReference>
<evidence type="ECO:0000259" key="2">
    <source>
        <dbReference type="Pfam" id="PF13843"/>
    </source>
</evidence>
<sequence length="710" mass="78592">MARPRRNLSDFQISEVLLASDNESEIDCIEAEVLYDSDLDEEYVPSRQEMIESSDSDSEEDVPRRRIETKAAGQKRKRPRHLPSTISPDNIATPSTGLATSTPGPSGYSAPLAVGDSDPHSSTAAHAATPPAVPAATPATAPAATPTTTPAAPAVPAPTPATAPAAILATTPAAPRGQRRQRADDGELLVTFNSATVKSNSGYTWHTSPQVAAARRTPARNIVVSSRPGPTQAASQCTTPEECFHLFMSTAIVGLIVDFTNKKIDDVATKYKRKTATVQHTTAAEIHALLGVLIFSGYRKDNHLNTRELWCSEVGALFYKAAMSEVRFNYLLYCLRFDDIGTREQRRATDKFAPVREMWDMFMANCEDNYTPHKNLTVDEQLLAFRGKPPFKMYNPNKPAKYGIKIVMVNDVQSKYLLQAIPYLGKAGTTTRHGLTLGHMFTKDLTSRYQNTNRNVTTDNWFTSVPLIQDLLTIGLTLVGTVRANKPEIPPVMREKKDRRPGSSAFLFTDDMTLVSYVPNTQTTKKNVLLLSSMHTQQVVNDVTGKPNIIEFYNETKGGVDTFDQMCATYTCSRKTNRWPLCVFFGMVNASVINSWIIYKANNPTLGRKELHRRKFMHGLALQLIKPSTRERMNNPSQHRQVKLAIRQVCSLNLPSGTAAGAGASAAEMRNPMVRCTKCDSKADKTRFRCHSCRQPVCPSHYFPYCCDCL</sequence>
<feature type="region of interest" description="Disordered" evidence="1">
    <location>
        <begin position="40"/>
        <end position="160"/>
    </location>
</feature>